<dbReference type="Proteomes" id="UP000012081">
    <property type="component" value="Unassembled WGS sequence"/>
</dbReference>
<name>M8DX50_9BACL</name>
<evidence type="ECO:0000313" key="1">
    <source>
        <dbReference type="EMBL" id="EMT51581.1"/>
    </source>
</evidence>
<proteinExistence type="predicted"/>
<reference evidence="1 2" key="1">
    <citation type="submission" date="2013-03" db="EMBL/GenBank/DDBJ databases">
        <title>Assembly of a new bacterial strain Brevibacillus borstelensis AK1.</title>
        <authorList>
            <person name="Rajan I."/>
            <person name="PoliReddy D."/>
            <person name="Sugumar T."/>
            <person name="Rathinam K."/>
            <person name="Alqarawi S."/>
            <person name="Khalil A.B."/>
            <person name="Sivakumar N."/>
        </authorList>
    </citation>
    <scope>NUCLEOTIDE SEQUENCE [LARGE SCALE GENOMIC DNA]</scope>
    <source>
        <strain evidence="1 2">AK1</strain>
    </source>
</reference>
<dbReference type="RefSeq" id="WP_003389619.1">
    <property type="nucleotide sequence ID" value="NZ_APBN01000007.1"/>
</dbReference>
<sequence length="92" mass="10766">MEFYCPACEQAFSKKEEICSHLTSFFQSLHGKKVWRIRFLHHHPYHIYSDEQIHEMLQKQPLTVTHAMCLTDFDSDLCTGTDSLGKTVSIFD</sequence>
<dbReference type="OrthoDB" id="2474754at2"/>
<dbReference type="STRING" id="1300222.I532_16693"/>
<dbReference type="PATRIC" id="fig|1300222.3.peg.3495"/>
<evidence type="ECO:0000313" key="2">
    <source>
        <dbReference type="Proteomes" id="UP000012081"/>
    </source>
</evidence>
<protein>
    <submittedName>
        <fullName evidence="1">Uncharacterized protein</fullName>
    </submittedName>
</protein>
<keyword evidence="2" id="KW-1185">Reference proteome</keyword>
<gene>
    <name evidence="1" type="ORF">I532_16693</name>
</gene>
<dbReference type="EMBL" id="APBN01000007">
    <property type="protein sequence ID" value="EMT51581.1"/>
    <property type="molecule type" value="Genomic_DNA"/>
</dbReference>
<dbReference type="AlphaFoldDB" id="M8DX50"/>
<comment type="caution">
    <text evidence="1">The sequence shown here is derived from an EMBL/GenBank/DDBJ whole genome shotgun (WGS) entry which is preliminary data.</text>
</comment>
<accession>M8DX50</accession>
<organism evidence="1 2">
    <name type="scientific">Brevibacillus borstelensis AK1</name>
    <dbReference type="NCBI Taxonomy" id="1300222"/>
    <lineage>
        <taxon>Bacteria</taxon>
        <taxon>Bacillati</taxon>
        <taxon>Bacillota</taxon>
        <taxon>Bacilli</taxon>
        <taxon>Bacillales</taxon>
        <taxon>Paenibacillaceae</taxon>
        <taxon>Brevibacillus</taxon>
    </lineage>
</organism>